<accession>A0A9X0D264</accession>
<dbReference type="OrthoDB" id="2365600at2759"/>
<keyword evidence="6" id="KW-0482">Metalloprotease</keyword>
<dbReference type="Pfam" id="PF07998">
    <property type="entry name" value="Peptidase_M54"/>
    <property type="match status" value="1"/>
</dbReference>
<evidence type="ECO:0000313" key="9">
    <source>
        <dbReference type="EMBL" id="KAJ7382978.1"/>
    </source>
</evidence>
<evidence type="ECO:0000256" key="3">
    <source>
        <dbReference type="ARBA" id="ARBA00022723"/>
    </source>
</evidence>
<dbReference type="Gene3D" id="3.40.390.10">
    <property type="entry name" value="Collagenase (Catalytic Domain)"/>
    <property type="match status" value="1"/>
</dbReference>
<feature type="compositionally biased region" description="Polar residues" evidence="8">
    <location>
        <begin position="361"/>
        <end position="373"/>
    </location>
</feature>
<keyword evidence="4" id="KW-0378">Hydrolase</keyword>
<evidence type="ECO:0000313" key="10">
    <source>
        <dbReference type="Proteomes" id="UP001163046"/>
    </source>
</evidence>
<feature type="coiled-coil region" evidence="7">
    <location>
        <begin position="400"/>
        <end position="427"/>
    </location>
</feature>
<evidence type="ECO:0000256" key="8">
    <source>
        <dbReference type="SAM" id="MobiDB-lite"/>
    </source>
</evidence>
<feature type="region of interest" description="Disordered" evidence="8">
    <location>
        <begin position="205"/>
        <end position="226"/>
    </location>
</feature>
<keyword evidence="10" id="KW-1185">Reference proteome</keyword>
<dbReference type="InterPro" id="IPR012962">
    <property type="entry name" value="Pept_M54_archaemetzincn"/>
</dbReference>
<evidence type="ECO:0000256" key="5">
    <source>
        <dbReference type="ARBA" id="ARBA00022833"/>
    </source>
</evidence>
<dbReference type="CDD" id="cd11375">
    <property type="entry name" value="Peptidase_M54"/>
    <property type="match status" value="1"/>
</dbReference>
<keyword evidence="5" id="KW-0862">Zinc</keyword>
<evidence type="ECO:0000256" key="4">
    <source>
        <dbReference type="ARBA" id="ARBA00022801"/>
    </source>
</evidence>
<dbReference type="PANTHER" id="PTHR15910:SF1">
    <property type="entry name" value="ARCHAEMETZINCIN-2"/>
    <property type="match status" value="1"/>
</dbReference>
<sequence>MNGRALIGKLKRFDDGVRRIFELAFSPTDSSQKLLYETFSGEPLDRREIQTYPQWKVQTCFRNLNRHQRKRSKQRKIYILPIGPFPEILWKPVEEMDQVSLFELVANFAAVFFHGMTIKLMDEIVATEVNCKRRMHPVTGKLQLLVTDVLHYLKTCLPSDGYCIIGLTWVDLYPGEEWNFVLGESSCVDGCAVMSFGHFEPQSHGNKDLNDTPSNSHDVSSLSDQLSKDSKTVSSILEQENSQRDIRLYLEDFADIQQVDKEMIWRLLRVISHEICHVFGMAHCSYFACAMNESKSVLQAESQPLFICPVCLRKLQKAIGFDIVERYKALCSFLNSLIQNYQRNEIVLQNGCFQSGERGSLENTSEYKSTPNETKVGGDEHCDDDEENRTRDPFHRSFERKSLERVVANQSNKIKRLARDLEIVQLRIDCCVEDEENYLYFTEEEIAEDRITRLGQVLKLQAKELAVAETCANELAKERARQEKLQLELQDQRSKLHHLDVHISDLENVGTKIYSMRAPHDTKSDNSFLKRRCE</sequence>
<dbReference type="Proteomes" id="UP001163046">
    <property type="component" value="Unassembled WGS sequence"/>
</dbReference>
<evidence type="ECO:0000256" key="7">
    <source>
        <dbReference type="SAM" id="Coils"/>
    </source>
</evidence>
<comment type="cofactor">
    <cofactor evidence="1">
        <name>Zn(2+)</name>
        <dbReference type="ChEBI" id="CHEBI:29105"/>
    </cofactor>
</comment>
<evidence type="ECO:0000256" key="1">
    <source>
        <dbReference type="ARBA" id="ARBA00001947"/>
    </source>
</evidence>
<dbReference type="InterPro" id="IPR024079">
    <property type="entry name" value="MetalloPept_cat_dom_sf"/>
</dbReference>
<feature type="coiled-coil region" evidence="7">
    <location>
        <begin position="468"/>
        <end position="495"/>
    </location>
</feature>
<evidence type="ECO:0000256" key="2">
    <source>
        <dbReference type="ARBA" id="ARBA00022670"/>
    </source>
</evidence>
<proteinExistence type="predicted"/>
<dbReference type="SUPFAM" id="SSF55486">
    <property type="entry name" value="Metalloproteases ('zincins'), catalytic domain"/>
    <property type="match status" value="2"/>
</dbReference>
<dbReference type="GO" id="GO:0006508">
    <property type="term" value="P:proteolysis"/>
    <property type="evidence" value="ECO:0007669"/>
    <property type="project" value="UniProtKB-KW"/>
</dbReference>
<dbReference type="EMBL" id="MU825909">
    <property type="protein sequence ID" value="KAJ7382978.1"/>
    <property type="molecule type" value="Genomic_DNA"/>
</dbReference>
<dbReference type="GO" id="GO:0008237">
    <property type="term" value="F:metallopeptidase activity"/>
    <property type="evidence" value="ECO:0007669"/>
    <property type="project" value="UniProtKB-KW"/>
</dbReference>
<gene>
    <name evidence="9" type="ORF">OS493_031480</name>
</gene>
<organism evidence="9 10">
    <name type="scientific">Desmophyllum pertusum</name>
    <dbReference type="NCBI Taxonomy" id="174260"/>
    <lineage>
        <taxon>Eukaryota</taxon>
        <taxon>Metazoa</taxon>
        <taxon>Cnidaria</taxon>
        <taxon>Anthozoa</taxon>
        <taxon>Hexacorallia</taxon>
        <taxon>Scleractinia</taxon>
        <taxon>Caryophylliina</taxon>
        <taxon>Caryophylliidae</taxon>
        <taxon>Desmophyllum</taxon>
    </lineage>
</organism>
<reference evidence="9" key="1">
    <citation type="submission" date="2023-01" db="EMBL/GenBank/DDBJ databases">
        <title>Genome assembly of the deep-sea coral Lophelia pertusa.</title>
        <authorList>
            <person name="Herrera S."/>
            <person name="Cordes E."/>
        </authorList>
    </citation>
    <scope>NUCLEOTIDE SEQUENCE</scope>
    <source>
        <strain evidence="9">USNM1676648</strain>
        <tissue evidence="9">Polyp</tissue>
    </source>
</reference>
<keyword evidence="7" id="KW-0175">Coiled coil</keyword>
<keyword evidence="2" id="KW-0645">Protease</keyword>
<feature type="region of interest" description="Disordered" evidence="8">
    <location>
        <begin position="360"/>
        <end position="391"/>
    </location>
</feature>
<protein>
    <recommendedName>
        <fullName evidence="11">Archaemetzincin-2</fullName>
    </recommendedName>
</protein>
<evidence type="ECO:0008006" key="11">
    <source>
        <dbReference type="Google" id="ProtNLM"/>
    </source>
</evidence>
<dbReference type="PANTHER" id="PTHR15910">
    <property type="entry name" value="ARCHAEMETZINCIN"/>
    <property type="match status" value="1"/>
</dbReference>
<dbReference type="GO" id="GO:0046872">
    <property type="term" value="F:metal ion binding"/>
    <property type="evidence" value="ECO:0007669"/>
    <property type="project" value="UniProtKB-KW"/>
</dbReference>
<dbReference type="AlphaFoldDB" id="A0A9X0D264"/>
<evidence type="ECO:0000256" key="6">
    <source>
        <dbReference type="ARBA" id="ARBA00023049"/>
    </source>
</evidence>
<comment type="caution">
    <text evidence="9">The sequence shown here is derived from an EMBL/GenBank/DDBJ whole genome shotgun (WGS) entry which is preliminary data.</text>
</comment>
<keyword evidence="3" id="KW-0479">Metal-binding</keyword>
<name>A0A9X0D264_9CNID</name>